<dbReference type="PRINTS" id="PR00116">
    <property type="entry name" value="ARGINASE"/>
</dbReference>
<dbReference type="EMBL" id="MU865338">
    <property type="protein sequence ID" value="KAK4226984.1"/>
    <property type="molecule type" value="Genomic_DNA"/>
</dbReference>
<dbReference type="PROSITE" id="PS51409">
    <property type="entry name" value="ARGINASE_2"/>
    <property type="match status" value="1"/>
</dbReference>
<keyword evidence="3" id="KW-0464">Manganese</keyword>
<reference evidence="6" key="1">
    <citation type="journal article" date="2023" name="Mol. Phylogenet. Evol.">
        <title>Genome-scale phylogeny and comparative genomics of the fungal order Sordariales.</title>
        <authorList>
            <person name="Hensen N."/>
            <person name="Bonometti L."/>
            <person name="Westerberg I."/>
            <person name="Brannstrom I.O."/>
            <person name="Guillou S."/>
            <person name="Cros-Aarteil S."/>
            <person name="Calhoun S."/>
            <person name="Haridas S."/>
            <person name="Kuo A."/>
            <person name="Mondo S."/>
            <person name="Pangilinan J."/>
            <person name="Riley R."/>
            <person name="LaButti K."/>
            <person name="Andreopoulos B."/>
            <person name="Lipzen A."/>
            <person name="Chen C."/>
            <person name="Yan M."/>
            <person name="Daum C."/>
            <person name="Ng V."/>
            <person name="Clum A."/>
            <person name="Steindorff A."/>
            <person name="Ohm R.A."/>
            <person name="Martin F."/>
            <person name="Silar P."/>
            <person name="Natvig D.O."/>
            <person name="Lalanne C."/>
            <person name="Gautier V."/>
            <person name="Ament-Velasquez S.L."/>
            <person name="Kruys A."/>
            <person name="Hutchinson M.I."/>
            <person name="Powell A.J."/>
            <person name="Barry K."/>
            <person name="Miller A.N."/>
            <person name="Grigoriev I.V."/>
            <person name="Debuchy R."/>
            <person name="Gladieux P."/>
            <person name="Hiltunen Thoren M."/>
            <person name="Johannesson H."/>
        </authorList>
    </citation>
    <scope>NUCLEOTIDE SEQUENCE</scope>
    <source>
        <strain evidence="6">CBS 990.96</strain>
    </source>
</reference>
<dbReference type="Pfam" id="PF00491">
    <property type="entry name" value="Arginase"/>
    <property type="match status" value="1"/>
</dbReference>
<evidence type="ECO:0000256" key="1">
    <source>
        <dbReference type="ARBA" id="ARBA00022723"/>
    </source>
</evidence>
<evidence type="ECO:0000256" key="2">
    <source>
        <dbReference type="ARBA" id="ARBA00022801"/>
    </source>
</evidence>
<comment type="cofactor">
    <cofactor evidence="3">
        <name>Mn(2+)</name>
        <dbReference type="ChEBI" id="CHEBI:29035"/>
    </cofactor>
    <text evidence="3">Binds 2 manganese ions per subunit.</text>
</comment>
<feature type="binding site" evidence="3">
    <location>
        <position position="170"/>
    </location>
    <ligand>
        <name>Mn(2+)</name>
        <dbReference type="ChEBI" id="CHEBI:29035"/>
        <label>1</label>
    </ligand>
</feature>
<protein>
    <submittedName>
        <fullName evidence="6">Arginase/deacetylase</fullName>
    </submittedName>
</protein>
<keyword evidence="1 3" id="KW-0479">Metal-binding</keyword>
<keyword evidence="7" id="KW-1185">Reference proteome</keyword>
<dbReference type="Gene3D" id="3.40.800.10">
    <property type="entry name" value="Ureohydrolase domain"/>
    <property type="match status" value="1"/>
</dbReference>
<dbReference type="GO" id="GO:0008783">
    <property type="term" value="F:agmatinase activity"/>
    <property type="evidence" value="ECO:0007669"/>
    <property type="project" value="TreeGrafter"/>
</dbReference>
<feature type="binding site" evidence="3">
    <location>
        <position position="195"/>
    </location>
    <ligand>
        <name>Mn(2+)</name>
        <dbReference type="ChEBI" id="CHEBI:29035"/>
        <label>1</label>
    </ligand>
</feature>
<reference evidence="6" key="2">
    <citation type="submission" date="2023-05" db="EMBL/GenBank/DDBJ databases">
        <authorList>
            <consortium name="Lawrence Berkeley National Laboratory"/>
            <person name="Steindorff A."/>
            <person name="Hensen N."/>
            <person name="Bonometti L."/>
            <person name="Westerberg I."/>
            <person name="Brannstrom I.O."/>
            <person name="Guillou S."/>
            <person name="Cros-Aarteil S."/>
            <person name="Calhoun S."/>
            <person name="Haridas S."/>
            <person name="Kuo A."/>
            <person name="Mondo S."/>
            <person name="Pangilinan J."/>
            <person name="Riley R."/>
            <person name="Labutti K."/>
            <person name="Andreopoulos B."/>
            <person name="Lipzen A."/>
            <person name="Chen C."/>
            <person name="Yanf M."/>
            <person name="Daum C."/>
            <person name="Ng V."/>
            <person name="Clum A."/>
            <person name="Ohm R."/>
            <person name="Martin F."/>
            <person name="Silar P."/>
            <person name="Natvig D."/>
            <person name="Lalanne C."/>
            <person name="Gautier V."/>
            <person name="Ament-Velasquez S.L."/>
            <person name="Kruys A."/>
            <person name="Hutchinson M.I."/>
            <person name="Powell A.J."/>
            <person name="Barry K."/>
            <person name="Miller A.N."/>
            <person name="Grigoriev I.V."/>
            <person name="Debuchy R."/>
            <person name="Gladieux P."/>
            <person name="Thoren M.H."/>
            <person name="Johannesson H."/>
        </authorList>
    </citation>
    <scope>NUCLEOTIDE SEQUENCE</scope>
    <source>
        <strain evidence="6">CBS 990.96</strain>
    </source>
</reference>
<gene>
    <name evidence="6" type="ORF">QBC38DRAFT_527781</name>
</gene>
<comment type="similarity">
    <text evidence="4 5">Belongs to the arginase family.</text>
</comment>
<dbReference type="PANTHER" id="PTHR11358">
    <property type="entry name" value="ARGINASE/AGMATINASE"/>
    <property type="match status" value="1"/>
</dbReference>
<dbReference type="CDD" id="cd11592">
    <property type="entry name" value="Agmatinase_PAH"/>
    <property type="match status" value="1"/>
</dbReference>
<accession>A0AAN7H3X1</accession>
<dbReference type="AlphaFoldDB" id="A0AAN7H3X1"/>
<dbReference type="PROSITE" id="PS01053">
    <property type="entry name" value="ARGINASE_1"/>
    <property type="match status" value="1"/>
</dbReference>
<dbReference type="GO" id="GO:0033389">
    <property type="term" value="P:putrescine biosynthetic process from arginine, via agmatine"/>
    <property type="evidence" value="ECO:0007669"/>
    <property type="project" value="TreeGrafter"/>
</dbReference>
<dbReference type="InterPro" id="IPR020855">
    <property type="entry name" value="Ureohydrolase_Mn_BS"/>
</dbReference>
<feature type="binding site" evidence="3">
    <location>
        <position position="197"/>
    </location>
    <ligand>
        <name>Mn(2+)</name>
        <dbReference type="ChEBI" id="CHEBI:29035"/>
        <label>1</label>
    </ligand>
</feature>
<proteinExistence type="inferred from homology"/>
<dbReference type="Proteomes" id="UP001301958">
    <property type="component" value="Unassembled WGS sequence"/>
</dbReference>
<evidence type="ECO:0000256" key="3">
    <source>
        <dbReference type="PIRSR" id="PIRSR036979-1"/>
    </source>
</evidence>
<dbReference type="GO" id="GO:0046872">
    <property type="term" value="F:metal ion binding"/>
    <property type="evidence" value="ECO:0007669"/>
    <property type="project" value="UniProtKB-KW"/>
</dbReference>
<name>A0AAN7H3X1_9PEZI</name>
<evidence type="ECO:0000313" key="7">
    <source>
        <dbReference type="Proteomes" id="UP001301958"/>
    </source>
</evidence>
<feature type="binding site" evidence="3">
    <location>
        <position position="293"/>
    </location>
    <ligand>
        <name>Mn(2+)</name>
        <dbReference type="ChEBI" id="CHEBI:29035"/>
        <label>1</label>
    </ligand>
</feature>
<sequence length="368" mass="40225">MIISNRLFYISLSLTGNISPCLSQILSNQKILNSYDAENVIPHLQTENHNYGFSTFASIPYVHCFTDSPDKEAYDIAILGAPFDTGVTGRPGARFGPKAIRSSSWRISPQAYNIYTLRNPFNSWAKIIDCGDAPLTWLDNTIALSTLEKSHLSVSSPSPTPRIITLGGDHTTTLAALRSAHKRWGPVTVIHFDAHIDTWDPKVVSGGISDYAAVNHGTFLHIAHSENLISNRSIHAGIRAPIARPKKDIRNDIRCGFEIITAREIDRIGPSGIAQKIKERVGNDRVYLSIDIDVLDPAFAPGTGTAEPGGWTTREFFTLLEGLEGINIVGGDVVEVAPVYDNVGETTVLAASQIVLTLLDLMVQRRVD</sequence>
<feature type="binding site" evidence="3">
    <location>
        <position position="291"/>
    </location>
    <ligand>
        <name>Mn(2+)</name>
        <dbReference type="ChEBI" id="CHEBI:29035"/>
        <label>1</label>
    </ligand>
</feature>
<organism evidence="6 7">
    <name type="scientific">Podospora fimiseda</name>
    <dbReference type="NCBI Taxonomy" id="252190"/>
    <lineage>
        <taxon>Eukaryota</taxon>
        <taxon>Fungi</taxon>
        <taxon>Dikarya</taxon>
        <taxon>Ascomycota</taxon>
        <taxon>Pezizomycotina</taxon>
        <taxon>Sordariomycetes</taxon>
        <taxon>Sordariomycetidae</taxon>
        <taxon>Sordariales</taxon>
        <taxon>Podosporaceae</taxon>
        <taxon>Podospora</taxon>
    </lineage>
</organism>
<evidence type="ECO:0000256" key="5">
    <source>
        <dbReference type="RuleBase" id="RU003684"/>
    </source>
</evidence>
<dbReference type="PIRSF" id="PIRSF036979">
    <property type="entry name" value="Arginase"/>
    <property type="match status" value="1"/>
</dbReference>
<dbReference type="InterPro" id="IPR023696">
    <property type="entry name" value="Ureohydrolase_dom_sf"/>
</dbReference>
<comment type="caution">
    <text evidence="6">The sequence shown here is derived from an EMBL/GenBank/DDBJ whole genome shotgun (WGS) entry which is preliminary data.</text>
</comment>
<keyword evidence="2 5" id="KW-0378">Hydrolase</keyword>
<evidence type="ECO:0000256" key="4">
    <source>
        <dbReference type="PROSITE-ProRule" id="PRU00742"/>
    </source>
</evidence>
<dbReference type="SUPFAM" id="SSF52768">
    <property type="entry name" value="Arginase/deacetylase"/>
    <property type="match status" value="1"/>
</dbReference>
<evidence type="ECO:0000313" key="6">
    <source>
        <dbReference type="EMBL" id="KAK4226984.1"/>
    </source>
</evidence>
<dbReference type="InterPro" id="IPR006035">
    <property type="entry name" value="Ureohydrolase"/>
</dbReference>
<dbReference type="PANTHER" id="PTHR11358:SF28">
    <property type="entry name" value="HYPOTHETICAL ARGINASE FAMILY PROTEIN (EUROFUNG)"/>
    <property type="match status" value="1"/>
</dbReference>
<feature type="binding site" evidence="3">
    <location>
        <position position="193"/>
    </location>
    <ligand>
        <name>Mn(2+)</name>
        <dbReference type="ChEBI" id="CHEBI:29035"/>
        <label>1</label>
    </ligand>
</feature>